<accession>A0A6A6Q4W2</accession>
<reference evidence="1" key="1">
    <citation type="journal article" date="2020" name="Stud. Mycol.">
        <title>101 Dothideomycetes genomes: a test case for predicting lifestyles and emergence of pathogens.</title>
        <authorList>
            <person name="Haridas S."/>
            <person name="Albert R."/>
            <person name="Binder M."/>
            <person name="Bloem J."/>
            <person name="Labutti K."/>
            <person name="Salamov A."/>
            <person name="Andreopoulos B."/>
            <person name="Baker S."/>
            <person name="Barry K."/>
            <person name="Bills G."/>
            <person name="Bluhm B."/>
            <person name="Cannon C."/>
            <person name="Castanera R."/>
            <person name="Culley D."/>
            <person name="Daum C."/>
            <person name="Ezra D."/>
            <person name="Gonzalez J."/>
            <person name="Henrissat B."/>
            <person name="Kuo A."/>
            <person name="Liang C."/>
            <person name="Lipzen A."/>
            <person name="Lutzoni F."/>
            <person name="Magnuson J."/>
            <person name="Mondo S."/>
            <person name="Nolan M."/>
            <person name="Ohm R."/>
            <person name="Pangilinan J."/>
            <person name="Park H.-J."/>
            <person name="Ramirez L."/>
            <person name="Alfaro M."/>
            <person name="Sun H."/>
            <person name="Tritt A."/>
            <person name="Yoshinaga Y."/>
            <person name="Zwiers L.-H."/>
            <person name="Turgeon B."/>
            <person name="Goodwin S."/>
            <person name="Spatafora J."/>
            <person name="Crous P."/>
            <person name="Grigoriev I."/>
        </authorList>
    </citation>
    <scope>NUCLEOTIDE SEQUENCE</scope>
    <source>
        <strain evidence="1">CBS 113389</strain>
    </source>
</reference>
<dbReference type="Proteomes" id="UP000799767">
    <property type="component" value="Unassembled WGS sequence"/>
</dbReference>
<name>A0A6A6Q4W2_9PEZI</name>
<dbReference type="GeneID" id="54479711"/>
<organism evidence="1 2">
    <name type="scientific">Neohortaea acidophila</name>
    <dbReference type="NCBI Taxonomy" id="245834"/>
    <lineage>
        <taxon>Eukaryota</taxon>
        <taxon>Fungi</taxon>
        <taxon>Dikarya</taxon>
        <taxon>Ascomycota</taxon>
        <taxon>Pezizomycotina</taxon>
        <taxon>Dothideomycetes</taxon>
        <taxon>Dothideomycetidae</taxon>
        <taxon>Mycosphaerellales</taxon>
        <taxon>Teratosphaeriaceae</taxon>
        <taxon>Neohortaea</taxon>
    </lineage>
</organism>
<dbReference type="EMBL" id="MU001632">
    <property type="protein sequence ID" value="KAF2486447.1"/>
    <property type="molecule type" value="Genomic_DNA"/>
</dbReference>
<sequence length="92" mass="10530">MLLGILTYAPPIAVGQSLARSGARLGGRCRDGSVEWTSGLRLDLLHGRCDQRHIRRCCTWMRLIAEHRGPLRHDQRLKLRVRHALVLNAWLK</sequence>
<dbReference type="AlphaFoldDB" id="A0A6A6Q4W2"/>
<evidence type="ECO:0000313" key="2">
    <source>
        <dbReference type="Proteomes" id="UP000799767"/>
    </source>
</evidence>
<keyword evidence="2" id="KW-1185">Reference proteome</keyword>
<gene>
    <name evidence="1" type="ORF">BDY17DRAFT_79189</name>
</gene>
<protein>
    <submittedName>
        <fullName evidence="1">Uncharacterized protein</fullName>
    </submittedName>
</protein>
<evidence type="ECO:0000313" key="1">
    <source>
        <dbReference type="EMBL" id="KAF2486447.1"/>
    </source>
</evidence>
<dbReference type="RefSeq" id="XP_033593016.1">
    <property type="nucleotide sequence ID" value="XM_033738710.1"/>
</dbReference>
<proteinExistence type="predicted"/>